<reference evidence="2" key="1">
    <citation type="submission" date="2023-03" db="EMBL/GenBank/DDBJ databases">
        <authorList>
            <person name="Steffen K."/>
            <person name="Cardenas P."/>
        </authorList>
    </citation>
    <scope>NUCLEOTIDE SEQUENCE</scope>
</reference>
<keyword evidence="1" id="KW-0472">Membrane</keyword>
<feature type="transmembrane region" description="Helical" evidence="1">
    <location>
        <begin position="57"/>
        <end position="90"/>
    </location>
</feature>
<feature type="transmembrane region" description="Helical" evidence="1">
    <location>
        <begin position="233"/>
        <end position="257"/>
    </location>
</feature>
<evidence type="ECO:0000256" key="1">
    <source>
        <dbReference type="SAM" id="Phobius"/>
    </source>
</evidence>
<protein>
    <submittedName>
        <fullName evidence="2">Uncharacterized protein</fullName>
    </submittedName>
</protein>
<accession>A0AA35SIL1</accession>
<dbReference type="AlphaFoldDB" id="A0AA35SIL1"/>
<evidence type="ECO:0000313" key="3">
    <source>
        <dbReference type="Proteomes" id="UP001174909"/>
    </source>
</evidence>
<keyword evidence="3" id="KW-1185">Reference proteome</keyword>
<name>A0AA35SIL1_GEOBA</name>
<keyword evidence="1" id="KW-0812">Transmembrane</keyword>
<sequence>MTQKSHCINIIHYLRATFLDFATAATAIMSSTASPDETRSRTLGEAVQYALQNPVKFVALATLIVTGAVPLGAFVLYAAGTVVCTAIAAIVLDLALLTFGAFGLALALCFALCISGGVAGLFSVVYFGYRAALGSVNQARARLAPSTVASSSLASEDAGEAFDKSKNKLTPPEAVVQDLVTSLATFLDYMSSLTGRVRWYTNITTSTTANSAAADVPAIEEEEWYSSLWRSSLTVFVLAAAISFMSYAVLVTTYIVIHFT</sequence>
<organism evidence="2 3">
    <name type="scientific">Geodia barretti</name>
    <name type="common">Barrett's horny sponge</name>
    <dbReference type="NCBI Taxonomy" id="519541"/>
    <lineage>
        <taxon>Eukaryota</taxon>
        <taxon>Metazoa</taxon>
        <taxon>Porifera</taxon>
        <taxon>Demospongiae</taxon>
        <taxon>Heteroscleromorpha</taxon>
        <taxon>Tetractinellida</taxon>
        <taxon>Astrophorina</taxon>
        <taxon>Geodiidae</taxon>
        <taxon>Geodia</taxon>
    </lineage>
</organism>
<feature type="transmembrane region" description="Helical" evidence="1">
    <location>
        <begin position="96"/>
        <end position="129"/>
    </location>
</feature>
<dbReference type="Pfam" id="PF16015">
    <property type="entry name" value="Promethin"/>
    <property type="match status" value="1"/>
</dbReference>
<dbReference type="Proteomes" id="UP001174909">
    <property type="component" value="Unassembled WGS sequence"/>
</dbReference>
<evidence type="ECO:0000313" key="2">
    <source>
        <dbReference type="EMBL" id="CAI8030284.1"/>
    </source>
</evidence>
<gene>
    <name evidence="2" type="ORF">GBAR_LOCUS17172</name>
</gene>
<proteinExistence type="predicted"/>
<comment type="caution">
    <text evidence="2">The sequence shown here is derived from an EMBL/GenBank/DDBJ whole genome shotgun (WGS) entry which is preliminary data.</text>
</comment>
<dbReference type="EMBL" id="CASHTH010002466">
    <property type="protein sequence ID" value="CAI8030284.1"/>
    <property type="molecule type" value="Genomic_DNA"/>
</dbReference>
<keyword evidence="1" id="KW-1133">Transmembrane helix</keyword>